<dbReference type="GO" id="GO:0035251">
    <property type="term" value="F:UDP-glucosyltransferase activity"/>
    <property type="evidence" value="ECO:0007669"/>
    <property type="project" value="TreeGrafter"/>
</dbReference>
<keyword evidence="6" id="KW-0175">Coiled coil</keyword>
<evidence type="ECO:0000256" key="5">
    <source>
        <dbReference type="RuleBase" id="RU362057"/>
    </source>
</evidence>
<dbReference type="EC" id="2.4.1.-" evidence="5"/>
<dbReference type="Gene3D" id="3.40.50.2000">
    <property type="entry name" value="Glycogen Phosphorylase B"/>
    <property type="match status" value="2"/>
</dbReference>
<dbReference type="Pfam" id="PF26168">
    <property type="entry name" value="Glyco_transf_N"/>
    <property type="match status" value="1"/>
</dbReference>
<dbReference type="Proteomes" id="UP001327560">
    <property type="component" value="Chromosome 7"/>
</dbReference>
<dbReference type="FunFam" id="3.40.50.2000:FF:000063">
    <property type="entry name" value="Glycosyltransferase"/>
    <property type="match status" value="1"/>
</dbReference>
<evidence type="ECO:0000256" key="2">
    <source>
        <dbReference type="ARBA" id="ARBA00022676"/>
    </source>
</evidence>
<evidence type="ECO:0000256" key="6">
    <source>
        <dbReference type="SAM" id="Coils"/>
    </source>
</evidence>
<protein>
    <recommendedName>
        <fullName evidence="5">Glycosyltransferase</fullName>
        <ecNumber evidence="5">2.4.1.-</ecNumber>
    </recommendedName>
</protein>
<evidence type="ECO:0000259" key="7">
    <source>
        <dbReference type="Pfam" id="PF26168"/>
    </source>
</evidence>
<evidence type="ECO:0000256" key="4">
    <source>
        <dbReference type="RuleBase" id="RU003718"/>
    </source>
</evidence>
<dbReference type="EMBL" id="CP136896">
    <property type="protein sequence ID" value="WOL14474.1"/>
    <property type="molecule type" value="Genomic_DNA"/>
</dbReference>
<evidence type="ECO:0000313" key="8">
    <source>
        <dbReference type="EMBL" id="WOL14474.1"/>
    </source>
</evidence>
<keyword evidence="9" id="KW-1185">Reference proteome</keyword>
<dbReference type="PANTHER" id="PTHR48047:SF45">
    <property type="entry name" value="SCOPOLETIN GLUCOSYLTRANSFERASE-LIKE"/>
    <property type="match status" value="1"/>
</dbReference>
<keyword evidence="3 4" id="KW-0808">Transferase</keyword>
<proteinExistence type="inferred from homology"/>
<dbReference type="Pfam" id="PF00201">
    <property type="entry name" value="UDPGT"/>
    <property type="match status" value="1"/>
</dbReference>
<gene>
    <name evidence="8" type="ORF">Cni_G23254</name>
</gene>
<dbReference type="InterPro" id="IPR058980">
    <property type="entry name" value="Glyco_transf_N"/>
</dbReference>
<dbReference type="SUPFAM" id="SSF53756">
    <property type="entry name" value="UDP-Glycosyltransferase/glycogen phosphorylase"/>
    <property type="match status" value="1"/>
</dbReference>
<accession>A0AAQ3QKA5</accession>
<sequence>MVSVSKADDLHIFFLPFLAPGHMIPMVDLARIFADRGVKASVVTTTGNIPLIQSTVDLANADPSLRHHIQILPLHLSFSDAGIPQGYENLTAFRDTDVVFRFASATCKLEAPFSQLLHAHRPDCIVADIFYPWASRQAKDLGIPLLLFHGSSLFQTVSSIVLRELKLDEITEETFELPGLPHRIRISLSELPEFVRRPPEFLAWMSECARDSHGMIMNSFYELEREYIDLARRSNYMKYWFVGPVSLHNRHPDEKIARGNMAASVSSDQYLKWLDSKKRRSVLYVCFGSLCRFTAAQLHEIARGLEASGQPFIWVVRHAGEPAEWMPEGFEKRVIGEGKGLIIHGWAPQLLILNHEAVGGFVTHCGWNSCLEAVTAGVPVITWPLFADQFFNEKLLVDVQGIGIAIGATVCSDRAEERVLVKEDRIKKAVNELMGDGKEAEERRRKAKELGVMARKAMEEGGSSYLEMSGLMEDLVCMKLVRLTKQM</sequence>
<reference evidence="8 9" key="1">
    <citation type="submission" date="2023-10" db="EMBL/GenBank/DDBJ databases">
        <title>Chromosome-scale genome assembly provides insights into flower coloration mechanisms of Canna indica.</title>
        <authorList>
            <person name="Li C."/>
        </authorList>
    </citation>
    <scope>NUCLEOTIDE SEQUENCE [LARGE SCALE GENOMIC DNA]</scope>
    <source>
        <tissue evidence="8">Flower</tissue>
    </source>
</reference>
<dbReference type="AlphaFoldDB" id="A0AAQ3QKA5"/>
<evidence type="ECO:0000256" key="1">
    <source>
        <dbReference type="ARBA" id="ARBA00009995"/>
    </source>
</evidence>
<keyword evidence="2 4" id="KW-0328">Glycosyltransferase</keyword>
<evidence type="ECO:0000313" key="9">
    <source>
        <dbReference type="Proteomes" id="UP001327560"/>
    </source>
</evidence>
<name>A0AAQ3QKA5_9LILI</name>
<organism evidence="8 9">
    <name type="scientific">Canna indica</name>
    <name type="common">Indian-shot</name>
    <dbReference type="NCBI Taxonomy" id="4628"/>
    <lineage>
        <taxon>Eukaryota</taxon>
        <taxon>Viridiplantae</taxon>
        <taxon>Streptophyta</taxon>
        <taxon>Embryophyta</taxon>
        <taxon>Tracheophyta</taxon>
        <taxon>Spermatophyta</taxon>
        <taxon>Magnoliopsida</taxon>
        <taxon>Liliopsida</taxon>
        <taxon>Zingiberales</taxon>
        <taxon>Cannaceae</taxon>
        <taxon>Canna</taxon>
    </lineage>
</organism>
<dbReference type="CDD" id="cd03784">
    <property type="entry name" value="GT1_Gtf-like"/>
    <property type="match status" value="1"/>
</dbReference>
<dbReference type="InterPro" id="IPR002213">
    <property type="entry name" value="UDP_glucos_trans"/>
</dbReference>
<comment type="similarity">
    <text evidence="1 4">Belongs to the UDP-glycosyltransferase family.</text>
</comment>
<dbReference type="PANTHER" id="PTHR48047">
    <property type="entry name" value="GLYCOSYLTRANSFERASE"/>
    <property type="match status" value="1"/>
</dbReference>
<evidence type="ECO:0000256" key="3">
    <source>
        <dbReference type="ARBA" id="ARBA00022679"/>
    </source>
</evidence>
<feature type="domain" description="Glycosyltransferase N-terminal" evidence="7">
    <location>
        <begin position="11"/>
        <end position="245"/>
    </location>
</feature>
<dbReference type="PROSITE" id="PS00375">
    <property type="entry name" value="UDPGT"/>
    <property type="match status" value="1"/>
</dbReference>
<feature type="coiled-coil region" evidence="6">
    <location>
        <begin position="412"/>
        <end position="450"/>
    </location>
</feature>
<dbReference type="InterPro" id="IPR035595">
    <property type="entry name" value="UDP_glycos_trans_CS"/>
</dbReference>